<organism evidence="1">
    <name type="scientific">Anguilla anguilla</name>
    <name type="common">European freshwater eel</name>
    <name type="synonym">Muraena anguilla</name>
    <dbReference type="NCBI Taxonomy" id="7936"/>
    <lineage>
        <taxon>Eukaryota</taxon>
        <taxon>Metazoa</taxon>
        <taxon>Chordata</taxon>
        <taxon>Craniata</taxon>
        <taxon>Vertebrata</taxon>
        <taxon>Euteleostomi</taxon>
        <taxon>Actinopterygii</taxon>
        <taxon>Neopterygii</taxon>
        <taxon>Teleostei</taxon>
        <taxon>Anguilliformes</taxon>
        <taxon>Anguillidae</taxon>
        <taxon>Anguilla</taxon>
    </lineage>
</organism>
<proteinExistence type="predicted"/>
<protein>
    <submittedName>
        <fullName evidence="1">Uncharacterized protein</fullName>
    </submittedName>
</protein>
<dbReference type="AlphaFoldDB" id="A0A0E9S4B3"/>
<reference evidence="1" key="1">
    <citation type="submission" date="2014-11" db="EMBL/GenBank/DDBJ databases">
        <authorList>
            <person name="Amaro Gonzalez C."/>
        </authorList>
    </citation>
    <scope>NUCLEOTIDE SEQUENCE</scope>
</reference>
<dbReference type="EMBL" id="GBXM01073077">
    <property type="protein sequence ID" value="JAH35500.1"/>
    <property type="molecule type" value="Transcribed_RNA"/>
</dbReference>
<name>A0A0E9S4B3_ANGAN</name>
<sequence length="23" mass="2638">MTRSDHSVQQCLPFSLTKLYLGL</sequence>
<evidence type="ECO:0000313" key="1">
    <source>
        <dbReference type="EMBL" id="JAH35500.1"/>
    </source>
</evidence>
<reference evidence="1" key="2">
    <citation type="journal article" date="2015" name="Fish Shellfish Immunol.">
        <title>Early steps in the European eel (Anguilla anguilla)-Vibrio vulnificus interaction in the gills: Role of the RtxA13 toxin.</title>
        <authorList>
            <person name="Callol A."/>
            <person name="Pajuelo D."/>
            <person name="Ebbesson L."/>
            <person name="Teles M."/>
            <person name="MacKenzie S."/>
            <person name="Amaro C."/>
        </authorList>
    </citation>
    <scope>NUCLEOTIDE SEQUENCE</scope>
</reference>
<accession>A0A0E9S4B3</accession>